<gene>
    <name evidence="1" type="ORF">DNTS_000295</name>
</gene>
<accession>A0A553R731</accession>
<proteinExistence type="predicted"/>
<dbReference type="OrthoDB" id="1920692at2759"/>
<evidence type="ECO:0000313" key="2">
    <source>
        <dbReference type="Proteomes" id="UP000316079"/>
    </source>
</evidence>
<comment type="caution">
    <text evidence="1">The sequence shown here is derived from an EMBL/GenBank/DDBJ whole genome shotgun (WGS) entry which is preliminary data.</text>
</comment>
<keyword evidence="2" id="KW-1185">Reference proteome</keyword>
<dbReference type="Proteomes" id="UP000316079">
    <property type="component" value="Unassembled WGS sequence"/>
</dbReference>
<dbReference type="EMBL" id="SRMA01025201">
    <property type="protein sequence ID" value="TRY97966.1"/>
    <property type="molecule type" value="Genomic_DNA"/>
</dbReference>
<protein>
    <submittedName>
        <fullName evidence="1">Uncharacterized protein</fullName>
    </submittedName>
</protein>
<sequence length="59" mass="7070">FHHVVDRGFARLVGDDVLYFPSREQRSTYSQHHWYLFQRDKRVSGCNSELYPKGLENIN</sequence>
<evidence type="ECO:0000313" key="1">
    <source>
        <dbReference type="EMBL" id="TRY97966.1"/>
    </source>
</evidence>
<reference evidence="1 2" key="1">
    <citation type="journal article" date="2019" name="Sci. Data">
        <title>Hybrid genome assembly and annotation of Danionella translucida.</title>
        <authorList>
            <person name="Kadobianskyi M."/>
            <person name="Schulze L."/>
            <person name="Schuelke M."/>
            <person name="Judkewitz B."/>
        </authorList>
    </citation>
    <scope>NUCLEOTIDE SEQUENCE [LARGE SCALE GENOMIC DNA]</scope>
    <source>
        <strain evidence="1 2">Bolton</strain>
    </source>
</reference>
<name>A0A553R731_9TELE</name>
<dbReference type="AlphaFoldDB" id="A0A553R731"/>
<feature type="non-terminal residue" evidence="1">
    <location>
        <position position="1"/>
    </location>
</feature>
<organism evidence="1 2">
    <name type="scientific">Danionella cerebrum</name>
    <dbReference type="NCBI Taxonomy" id="2873325"/>
    <lineage>
        <taxon>Eukaryota</taxon>
        <taxon>Metazoa</taxon>
        <taxon>Chordata</taxon>
        <taxon>Craniata</taxon>
        <taxon>Vertebrata</taxon>
        <taxon>Euteleostomi</taxon>
        <taxon>Actinopterygii</taxon>
        <taxon>Neopterygii</taxon>
        <taxon>Teleostei</taxon>
        <taxon>Ostariophysi</taxon>
        <taxon>Cypriniformes</taxon>
        <taxon>Danionidae</taxon>
        <taxon>Danioninae</taxon>
        <taxon>Danionella</taxon>
    </lineage>
</organism>